<organism evidence="10 11">
    <name type="scientific">Cherax quadricarinatus</name>
    <name type="common">Australian red claw crayfish</name>
    <dbReference type="NCBI Taxonomy" id="27406"/>
    <lineage>
        <taxon>Eukaryota</taxon>
        <taxon>Metazoa</taxon>
        <taxon>Ecdysozoa</taxon>
        <taxon>Arthropoda</taxon>
        <taxon>Crustacea</taxon>
        <taxon>Multicrustacea</taxon>
        <taxon>Malacostraca</taxon>
        <taxon>Eumalacostraca</taxon>
        <taxon>Eucarida</taxon>
        <taxon>Decapoda</taxon>
        <taxon>Pleocyemata</taxon>
        <taxon>Astacidea</taxon>
        <taxon>Parastacoidea</taxon>
        <taxon>Parastacidae</taxon>
        <taxon>Cherax</taxon>
    </lineage>
</organism>
<keyword evidence="11" id="KW-1185">Reference proteome</keyword>
<evidence type="ECO:0000313" key="11">
    <source>
        <dbReference type="Proteomes" id="UP001445076"/>
    </source>
</evidence>
<dbReference type="Pfam" id="PF00096">
    <property type="entry name" value="zf-C2H2"/>
    <property type="match status" value="2"/>
</dbReference>
<keyword evidence="3" id="KW-0677">Repeat</keyword>
<feature type="domain" description="C2H2-type" evidence="9">
    <location>
        <begin position="294"/>
        <end position="321"/>
    </location>
</feature>
<evidence type="ECO:0000313" key="10">
    <source>
        <dbReference type="EMBL" id="KAK8720539.1"/>
    </source>
</evidence>
<keyword evidence="6" id="KW-0539">Nucleus</keyword>
<comment type="caution">
    <text evidence="10">The sequence shown here is derived from an EMBL/GenBank/DDBJ whole genome shotgun (WGS) entry which is preliminary data.</text>
</comment>
<evidence type="ECO:0000256" key="2">
    <source>
        <dbReference type="ARBA" id="ARBA00022723"/>
    </source>
</evidence>
<evidence type="ECO:0000256" key="6">
    <source>
        <dbReference type="ARBA" id="ARBA00023242"/>
    </source>
</evidence>
<proteinExistence type="predicted"/>
<accession>A0AAW0VW52</accession>
<evidence type="ECO:0000256" key="1">
    <source>
        <dbReference type="ARBA" id="ARBA00004123"/>
    </source>
</evidence>
<evidence type="ECO:0000259" key="9">
    <source>
        <dbReference type="PROSITE" id="PS50157"/>
    </source>
</evidence>
<comment type="subcellular location">
    <subcellularLocation>
        <location evidence="1">Nucleus</location>
    </subcellularLocation>
</comment>
<keyword evidence="4 7" id="KW-0863">Zinc-finger</keyword>
<dbReference type="Gene3D" id="3.30.160.60">
    <property type="entry name" value="Classic Zinc Finger"/>
    <property type="match status" value="3"/>
</dbReference>
<dbReference type="Proteomes" id="UP001445076">
    <property type="component" value="Unassembled WGS sequence"/>
</dbReference>
<gene>
    <name evidence="10" type="ORF">OTU49_013257</name>
</gene>
<dbReference type="InterPro" id="IPR013087">
    <property type="entry name" value="Znf_C2H2_type"/>
</dbReference>
<evidence type="ECO:0000256" key="5">
    <source>
        <dbReference type="ARBA" id="ARBA00022833"/>
    </source>
</evidence>
<evidence type="ECO:0000256" key="3">
    <source>
        <dbReference type="ARBA" id="ARBA00022737"/>
    </source>
</evidence>
<dbReference type="SUPFAM" id="SSF57667">
    <property type="entry name" value="beta-beta-alpha zinc fingers"/>
    <property type="match status" value="3"/>
</dbReference>
<keyword evidence="2" id="KW-0479">Metal-binding</keyword>
<dbReference type="EMBL" id="JARKIK010000345">
    <property type="protein sequence ID" value="KAK8720539.1"/>
    <property type="molecule type" value="Genomic_DNA"/>
</dbReference>
<protein>
    <recommendedName>
        <fullName evidence="9">C2H2-type domain-containing protein</fullName>
    </recommendedName>
</protein>
<dbReference type="AlphaFoldDB" id="A0AAW0VW52"/>
<dbReference type="PROSITE" id="PS50157">
    <property type="entry name" value="ZINC_FINGER_C2H2_2"/>
    <property type="match status" value="3"/>
</dbReference>
<name>A0AAW0VW52_CHEQU</name>
<dbReference type="GO" id="GO:0000981">
    <property type="term" value="F:DNA-binding transcription factor activity, RNA polymerase II-specific"/>
    <property type="evidence" value="ECO:0007669"/>
    <property type="project" value="TreeGrafter"/>
</dbReference>
<dbReference type="GO" id="GO:0005634">
    <property type="term" value="C:nucleus"/>
    <property type="evidence" value="ECO:0007669"/>
    <property type="project" value="UniProtKB-SubCell"/>
</dbReference>
<sequence>MGSFVTLNLQSLVSMLEACHNCATGNAAQVSTGDTLSVRLGNEVVRPFTFLCCGTIISPGGAIFWHSEEITPDAITSSDQINQQSLKVKDGSTEERRNVEEIEDIIVKCEDENGKKFDSEEVSLHNFLMERDPLLVDDLPMINKSVDVCATPGGNEKTKEAVIPENETVRKNIIGLLSYQDTLGSSDNICDSKANGLSKRTKYPENFTCEFCGKIFTGKERAYQFYYHRNREHTHDMIYKCDICSKEFWGDRELLSHMSGHRDQGHICHICGQKFNAKKNLKTHLLVHLSIREYVCCYCDKSFRRKDHLTVHERIHTGERPYQCKWCDSGYPQKQQLNLHFRKCPILKRQEAKPYSS</sequence>
<evidence type="ECO:0000256" key="4">
    <source>
        <dbReference type="ARBA" id="ARBA00022771"/>
    </source>
</evidence>
<dbReference type="SMART" id="SM00355">
    <property type="entry name" value="ZnF_C2H2"/>
    <property type="match status" value="5"/>
</dbReference>
<dbReference type="GO" id="GO:0008270">
    <property type="term" value="F:zinc ion binding"/>
    <property type="evidence" value="ECO:0007669"/>
    <property type="project" value="UniProtKB-KW"/>
</dbReference>
<feature type="signal peptide" evidence="8">
    <location>
        <begin position="1"/>
        <end position="18"/>
    </location>
</feature>
<keyword evidence="5" id="KW-0862">Zinc</keyword>
<evidence type="ECO:0000256" key="8">
    <source>
        <dbReference type="SAM" id="SignalP"/>
    </source>
</evidence>
<reference evidence="10 11" key="1">
    <citation type="journal article" date="2024" name="BMC Genomics">
        <title>Genome assembly of redclaw crayfish (Cherax quadricarinatus) provides insights into its immune adaptation and hypoxia tolerance.</title>
        <authorList>
            <person name="Liu Z."/>
            <person name="Zheng J."/>
            <person name="Li H."/>
            <person name="Fang K."/>
            <person name="Wang S."/>
            <person name="He J."/>
            <person name="Zhou D."/>
            <person name="Weng S."/>
            <person name="Chi M."/>
            <person name="Gu Z."/>
            <person name="He J."/>
            <person name="Li F."/>
            <person name="Wang M."/>
        </authorList>
    </citation>
    <scope>NUCLEOTIDE SEQUENCE [LARGE SCALE GENOMIC DNA]</scope>
    <source>
        <strain evidence="10">ZL_2023a</strain>
    </source>
</reference>
<feature type="chain" id="PRO_5043810744" description="C2H2-type domain-containing protein" evidence="8">
    <location>
        <begin position="19"/>
        <end position="357"/>
    </location>
</feature>
<feature type="domain" description="C2H2-type" evidence="9">
    <location>
        <begin position="239"/>
        <end position="266"/>
    </location>
</feature>
<dbReference type="PANTHER" id="PTHR24394:SF29">
    <property type="entry name" value="MYONEURIN"/>
    <property type="match status" value="1"/>
</dbReference>
<dbReference type="InterPro" id="IPR036236">
    <property type="entry name" value="Znf_C2H2_sf"/>
</dbReference>
<dbReference type="FunFam" id="3.30.160.60:FF:001182">
    <property type="entry name" value="Zinc finger, C2H2 type"/>
    <property type="match status" value="1"/>
</dbReference>
<dbReference type="PANTHER" id="PTHR24394">
    <property type="entry name" value="ZINC FINGER PROTEIN"/>
    <property type="match status" value="1"/>
</dbReference>
<keyword evidence="8" id="KW-0732">Signal</keyword>
<feature type="domain" description="C2H2-type" evidence="9">
    <location>
        <begin position="266"/>
        <end position="293"/>
    </location>
</feature>
<dbReference type="PROSITE" id="PS00028">
    <property type="entry name" value="ZINC_FINGER_C2H2_1"/>
    <property type="match status" value="2"/>
</dbReference>
<evidence type="ECO:0000256" key="7">
    <source>
        <dbReference type="PROSITE-ProRule" id="PRU00042"/>
    </source>
</evidence>